<protein>
    <submittedName>
        <fullName evidence="1">Uncharacterized protein</fullName>
    </submittedName>
</protein>
<proteinExistence type="predicted"/>
<reference evidence="1" key="1">
    <citation type="submission" date="2020-07" db="EMBL/GenBank/DDBJ databases">
        <title>Carbapenem Resistant Aeromonas hydrophila Carrying blacphA7 Isolated from Two Solid Organ Transplant Patients.</title>
        <authorList>
            <person name="Hilt E."/>
            <person name="Fitzwater S.P."/>
            <person name="Ward K."/>
            <person name="De St Maurice A."/>
            <person name="Chandrasekaran S."/>
            <person name="Garner O.B."/>
            <person name="Yang S."/>
        </authorList>
    </citation>
    <scope>NUCLEOTIDE SEQUENCE</scope>
    <source>
        <strain evidence="1">B-1</strain>
    </source>
</reference>
<organism evidence="1">
    <name type="scientific">Aeromonas hydrophila</name>
    <dbReference type="NCBI Taxonomy" id="644"/>
    <lineage>
        <taxon>Bacteria</taxon>
        <taxon>Pseudomonadati</taxon>
        <taxon>Pseudomonadota</taxon>
        <taxon>Gammaproteobacteria</taxon>
        <taxon>Aeromonadales</taxon>
        <taxon>Aeromonadaceae</taxon>
        <taxon>Aeromonas</taxon>
    </lineage>
</organism>
<evidence type="ECO:0000313" key="1">
    <source>
        <dbReference type="EMBL" id="MBC8674449.1"/>
    </source>
</evidence>
<name>A0A926FKM5_AERHY</name>
<comment type="caution">
    <text evidence="1">The sequence shown here is derived from an EMBL/GenBank/DDBJ whole genome shotgun (WGS) entry which is preliminary data.</text>
</comment>
<sequence length="174" mass="19906">MMNMSQIDYDVLAKKIQEIADWRYLPSDVIGRKVGVTARSLQRYMFQMRERGMLPAPSKMKPETYKNYLKLKNYMATHPGKLNLTEMVESIIGCYTSGSNMDSYRNAITQAKAECLPLDFDRIEDVKRARIKPAGGAKWRSDGKIRFIDWAQVDPIHLHAFVALIKHTGGRHAA</sequence>
<accession>A0A926FKM5</accession>
<dbReference type="AlphaFoldDB" id="A0A926FKM5"/>
<dbReference type="EMBL" id="JACLAN010000018">
    <property type="protein sequence ID" value="MBC8674449.1"/>
    <property type="molecule type" value="Genomic_DNA"/>
</dbReference>
<gene>
    <name evidence="1" type="ORF">H2136_22785</name>
</gene>